<feature type="compositionally biased region" description="Basic residues" evidence="1">
    <location>
        <begin position="1"/>
        <end position="10"/>
    </location>
</feature>
<gene>
    <name evidence="2" type="ORF">Tco_0653897</name>
</gene>
<organism evidence="2 3">
    <name type="scientific">Tanacetum coccineum</name>
    <dbReference type="NCBI Taxonomy" id="301880"/>
    <lineage>
        <taxon>Eukaryota</taxon>
        <taxon>Viridiplantae</taxon>
        <taxon>Streptophyta</taxon>
        <taxon>Embryophyta</taxon>
        <taxon>Tracheophyta</taxon>
        <taxon>Spermatophyta</taxon>
        <taxon>Magnoliopsida</taxon>
        <taxon>eudicotyledons</taxon>
        <taxon>Gunneridae</taxon>
        <taxon>Pentapetalae</taxon>
        <taxon>asterids</taxon>
        <taxon>campanulids</taxon>
        <taxon>Asterales</taxon>
        <taxon>Asteraceae</taxon>
        <taxon>Asteroideae</taxon>
        <taxon>Anthemideae</taxon>
        <taxon>Anthemidinae</taxon>
        <taxon>Tanacetum</taxon>
    </lineage>
</organism>
<proteinExistence type="predicted"/>
<evidence type="ECO:0000313" key="3">
    <source>
        <dbReference type="Proteomes" id="UP001151760"/>
    </source>
</evidence>
<evidence type="ECO:0000313" key="2">
    <source>
        <dbReference type="EMBL" id="GJS59113.1"/>
    </source>
</evidence>
<reference evidence="2" key="2">
    <citation type="submission" date="2022-01" db="EMBL/GenBank/DDBJ databases">
        <authorList>
            <person name="Yamashiro T."/>
            <person name="Shiraishi A."/>
            <person name="Satake H."/>
            <person name="Nakayama K."/>
        </authorList>
    </citation>
    <scope>NUCLEOTIDE SEQUENCE</scope>
</reference>
<name>A0ABQ4X1Q2_9ASTR</name>
<accession>A0ABQ4X1Q2</accession>
<dbReference type="Proteomes" id="UP001151760">
    <property type="component" value="Unassembled WGS sequence"/>
</dbReference>
<feature type="compositionally biased region" description="Basic and acidic residues" evidence="1">
    <location>
        <begin position="11"/>
        <end position="21"/>
    </location>
</feature>
<sequence>MELMEKRRKHFAELRAQEKRNRPPTKAQKRTQMSTYLKHMGGYTYKQLKGKSYDEIQKLFDKEMKRVNTFVAMGSGVQESNEKKVEGSEEKAKSSRKKSLGKKRAVKEHQQESPKRQKIEDDKVTDDHEEVEADDTAELKKNLVIKKDDDIAIDAIPLAT</sequence>
<protein>
    <submittedName>
        <fullName evidence="2">Uncharacterized protein</fullName>
    </submittedName>
</protein>
<feature type="compositionally biased region" description="Acidic residues" evidence="1">
    <location>
        <begin position="127"/>
        <end position="136"/>
    </location>
</feature>
<feature type="compositionally biased region" description="Basic and acidic residues" evidence="1">
    <location>
        <begin position="107"/>
        <end position="126"/>
    </location>
</feature>
<feature type="region of interest" description="Disordered" evidence="1">
    <location>
        <begin position="1"/>
        <end position="32"/>
    </location>
</feature>
<evidence type="ECO:0000256" key="1">
    <source>
        <dbReference type="SAM" id="MobiDB-lite"/>
    </source>
</evidence>
<feature type="compositionally biased region" description="Basic residues" evidence="1">
    <location>
        <begin position="94"/>
        <end position="106"/>
    </location>
</feature>
<reference evidence="2" key="1">
    <citation type="journal article" date="2022" name="Int. J. Mol. Sci.">
        <title>Draft Genome of Tanacetum Coccineum: Genomic Comparison of Closely Related Tanacetum-Family Plants.</title>
        <authorList>
            <person name="Yamashiro T."/>
            <person name="Shiraishi A."/>
            <person name="Nakayama K."/>
            <person name="Satake H."/>
        </authorList>
    </citation>
    <scope>NUCLEOTIDE SEQUENCE</scope>
</reference>
<feature type="region of interest" description="Disordered" evidence="1">
    <location>
        <begin position="72"/>
        <end position="139"/>
    </location>
</feature>
<feature type="compositionally biased region" description="Basic and acidic residues" evidence="1">
    <location>
        <begin position="80"/>
        <end position="93"/>
    </location>
</feature>
<comment type="caution">
    <text evidence="2">The sequence shown here is derived from an EMBL/GenBank/DDBJ whole genome shotgun (WGS) entry which is preliminary data.</text>
</comment>
<dbReference type="EMBL" id="BQNB010009126">
    <property type="protein sequence ID" value="GJS59113.1"/>
    <property type="molecule type" value="Genomic_DNA"/>
</dbReference>
<keyword evidence="3" id="KW-1185">Reference proteome</keyword>